<protein>
    <submittedName>
        <fullName evidence="1">Uncharacterized protein</fullName>
    </submittedName>
</protein>
<name>A0A7J8IMG7_ROUAE</name>
<organism evidence="1 2">
    <name type="scientific">Rousettus aegyptiacus</name>
    <name type="common">Egyptian fruit bat</name>
    <name type="synonym">Pteropus aegyptiacus</name>
    <dbReference type="NCBI Taxonomy" id="9407"/>
    <lineage>
        <taxon>Eukaryota</taxon>
        <taxon>Metazoa</taxon>
        <taxon>Chordata</taxon>
        <taxon>Craniata</taxon>
        <taxon>Vertebrata</taxon>
        <taxon>Euteleostomi</taxon>
        <taxon>Mammalia</taxon>
        <taxon>Eutheria</taxon>
        <taxon>Laurasiatheria</taxon>
        <taxon>Chiroptera</taxon>
        <taxon>Yinpterochiroptera</taxon>
        <taxon>Pteropodoidea</taxon>
        <taxon>Pteropodidae</taxon>
        <taxon>Rousettinae</taxon>
        <taxon>Rousettus</taxon>
    </lineage>
</organism>
<evidence type="ECO:0000313" key="1">
    <source>
        <dbReference type="EMBL" id="KAF6485400.1"/>
    </source>
</evidence>
<sequence length="126" mass="14276">MSNPHFQILEGHFNVISKLQMIFQFMASCFLTAVSLPMPQIRIKQFAMDRRVEFPFSGIGSPDGSRCLHASFFSHRTPFCIFDHSTLILWQRLFVPFSSLLVTSSSAFAPMVNSTQLLSEGLPYLP</sequence>
<gene>
    <name evidence="1" type="ORF">HJG63_010617</name>
</gene>
<comment type="caution">
    <text evidence="1">The sequence shown here is derived from an EMBL/GenBank/DDBJ whole genome shotgun (WGS) entry which is preliminary data.</text>
</comment>
<reference evidence="1 2" key="1">
    <citation type="journal article" date="2020" name="Nature">
        <title>Six reference-quality genomes reveal evolution of bat adaptations.</title>
        <authorList>
            <person name="Jebb D."/>
            <person name="Huang Z."/>
            <person name="Pippel M."/>
            <person name="Hughes G.M."/>
            <person name="Lavrichenko K."/>
            <person name="Devanna P."/>
            <person name="Winkler S."/>
            <person name="Jermiin L.S."/>
            <person name="Skirmuntt E.C."/>
            <person name="Katzourakis A."/>
            <person name="Burkitt-Gray L."/>
            <person name="Ray D.A."/>
            <person name="Sullivan K.A.M."/>
            <person name="Roscito J.G."/>
            <person name="Kirilenko B.M."/>
            <person name="Davalos L.M."/>
            <person name="Corthals A.P."/>
            <person name="Power M.L."/>
            <person name="Jones G."/>
            <person name="Ransome R.D."/>
            <person name="Dechmann D.K.N."/>
            <person name="Locatelli A.G."/>
            <person name="Puechmaille S.J."/>
            <person name="Fedrigo O."/>
            <person name="Jarvis E.D."/>
            <person name="Hiller M."/>
            <person name="Vernes S.C."/>
            <person name="Myers E.W."/>
            <person name="Teeling E.C."/>
        </authorList>
    </citation>
    <scope>NUCLEOTIDE SEQUENCE [LARGE SCALE GENOMIC DNA]</scope>
    <source>
        <strain evidence="1">MRouAeg1</strain>
        <tissue evidence="1">Muscle</tissue>
    </source>
</reference>
<keyword evidence="2" id="KW-1185">Reference proteome</keyword>
<accession>A0A7J8IMG7</accession>
<dbReference type="Proteomes" id="UP000593571">
    <property type="component" value="Unassembled WGS sequence"/>
</dbReference>
<dbReference type="AlphaFoldDB" id="A0A7J8IMG7"/>
<evidence type="ECO:0000313" key="2">
    <source>
        <dbReference type="Proteomes" id="UP000593571"/>
    </source>
</evidence>
<proteinExistence type="predicted"/>
<dbReference type="EMBL" id="JACASE010000003">
    <property type="protein sequence ID" value="KAF6485400.1"/>
    <property type="molecule type" value="Genomic_DNA"/>
</dbReference>